<feature type="compositionally biased region" description="Polar residues" evidence="1">
    <location>
        <begin position="107"/>
        <end position="120"/>
    </location>
</feature>
<reference evidence="2" key="1">
    <citation type="journal article" date="2020" name="Stud. Mycol.">
        <title>101 Dothideomycetes genomes: a test case for predicting lifestyles and emergence of pathogens.</title>
        <authorList>
            <person name="Haridas S."/>
            <person name="Albert R."/>
            <person name="Binder M."/>
            <person name="Bloem J."/>
            <person name="Labutti K."/>
            <person name="Salamov A."/>
            <person name="Andreopoulos B."/>
            <person name="Baker S."/>
            <person name="Barry K."/>
            <person name="Bills G."/>
            <person name="Bluhm B."/>
            <person name="Cannon C."/>
            <person name="Castanera R."/>
            <person name="Culley D."/>
            <person name="Daum C."/>
            <person name="Ezra D."/>
            <person name="Gonzalez J."/>
            <person name="Henrissat B."/>
            <person name="Kuo A."/>
            <person name="Liang C."/>
            <person name="Lipzen A."/>
            <person name="Lutzoni F."/>
            <person name="Magnuson J."/>
            <person name="Mondo S."/>
            <person name="Nolan M."/>
            <person name="Ohm R."/>
            <person name="Pangilinan J."/>
            <person name="Park H.-J."/>
            <person name="Ramirez L."/>
            <person name="Alfaro M."/>
            <person name="Sun H."/>
            <person name="Tritt A."/>
            <person name="Yoshinaga Y."/>
            <person name="Zwiers L.-H."/>
            <person name="Turgeon B."/>
            <person name="Goodwin S."/>
            <person name="Spatafora J."/>
            <person name="Crous P."/>
            <person name="Grigoriev I."/>
        </authorList>
    </citation>
    <scope>NUCLEOTIDE SEQUENCE</scope>
    <source>
        <strain evidence="2">CBS 627.86</strain>
    </source>
</reference>
<feature type="compositionally biased region" description="Basic residues" evidence="1">
    <location>
        <begin position="121"/>
        <end position="132"/>
    </location>
</feature>
<dbReference type="EMBL" id="ML977331">
    <property type="protein sequence ID" value="KAF2112358.1"/>
    <property type="molecule type" value="Genomic_DNA"/>
</dbReference>
<dbReference type="Proteomes" id="UP000799770">
    <property type="component" value="Unassembled WGS sequence"/>
</dbReference>
<feature type="compositionally biased region" description="Polar residues" evidence="1">
    <location>
        <begin position="89"/>
        <end position="98"/>
    </location>
</feature>
<organism evidence="2 3">
    <name type="scientific">Lophiotrema nucula</name>
    <dbReference type="NCBI Taxonomy" id="690887"/>
    <lineage>
        <taxon>Eukaryota</taxon>
        <taxon>Fungi</taxon>
        <taxon>Dikarya</taxon>
        <taxon>Ascomycota</taxon>
        <taxon>Pezizomycotina</taxon>
        <taxon>Dothideomycetes</taxon>
        <taxon>Pleosporomycetidae</taxon>
        <taxon>Pleosporales</taxon>
        <taxon>Lophiotremataceae</taxon>
        <taxon>Lophiotrema</taxon>
    </lineage>
</organism>
<gene>
    <name evidence="2" type="ORF">BDV96DRAFT_159429</name>
</gene>
<evidence type="ECO:0000313" key="2">
    <source>
        <dbReference type="EMBL" id="KAF2112358.1"/>
    </source>
</evidence>
<protein>
    <submittedName>
        <fullName evidence="2">Uncharacterized protein</fullName>
    </submittedName>
</protein>
<accession>A0A6A5Z1S7</accession>
<evidence type="ECO:0000313" key="3">
    <source>
        <dbReference type="Proteomes" id="UP000799770"/>
    </source>
</evidence>
<dbReference type="AlphaFoldDB" id="A0A6A5Z1S7"/>
<sequence>MDASRKRRTSSIKKGGLQCIIVCVNGQGLVSRRLGHAHRDDSCRVLRIPLIKGDANWSIIVSVSSIHRLWFRRWSLGWMEATEVCKDPQSLSPHTLSQRPEHKAAAQQLSRPLKSSQTSRIPRHQPRHRPRHPFTPSLPARSLPASLNTPNNQTIPTTI</sequence>
<name>A0A6A5Z1S7_9PLEO</name>
<evidence type="ECO:0000256" key="1">
    <source>
        <dbReference type="SAM" id="MobiDB-lite"/>
    </source>
</evidence>
<keyword evidence="3" id="KW-1185">Reference proteome</keyword>
<proteinExistence type="predicted"/>
<feature type="region of interest" description="Disordered" evidence="1">
    <location>
        <begin position="89"/>
        <end position="159"/>
    </location>
</feature>
<feature type="compositionally biased region" description="Low complexity" evidence="1">
    <location>
        <begin position="148"/>
        <end position="159"/>
    </location>
</feature>